<dbReference type="Proteomes" id="UP001590951">
    <property type="component" value="Unassembled WGS sequence"/>
</dbReference>
<name>A0ABR4BHZ6_9LECA</name>
<comment type="caution">
    <text evidence="1">The sequence shown here is derived from an EMBL/GenBank/DDBJ whole genome shotgun (WGS) entry which is preliminary data.</text>
</comment>
<reference evidence="1 2" key="1">
    <citation type="submission" date="2024-09" db="EMBL/GenBank/DDBJ databases">
        <title>Rethinking Asexuality: The Enigmatic Case of Functional Sexual Genes in Lepraria (Stereocaulaceae).</title>
        <authorList>
            <person name="Doellman M."/>
            <person name="Sun Y."/>
            <person name="Barcenas-Pena A."/>
            <person name="Lumbsch H.T."/>
            <person name="Grewe F."/>
        </authorList>
    </citation>
    <scope>NUCLEOTIDE SEQUENCE [LARGE SCALE GENOMIC DNA]</scope>
    <source>
        <strain evidence="1 2">Grewe 0041</strain>
    </source>
</reference>
<sequence>MTAVPMKDLVCGSLELSRALEKVMEVYQEVYHPRIFSPTSETRLLFDQRRINFKVKPTVVVNQQGTVILEYDVLNVMISLFRQGGIAMSAARPGQQGVDVFSVIAGTFRPFEIDLCSKYYVIRVMSDLHQTL</sequence>
<gene>
    <name evidence="1" type="ORF">ABVK25_002493</name>
</gene>
<organism evidence="1 2">
    <name type="scientific">Lepraria finkii</name>
    <dbReference type="NCBI Taxonomy" id="1340010"/>
    <lineage>
        <taxon>Eukaryota</taxon>
        <taxon>Fungi</taxon>
        <taxon>Dikarya</taxon>
        <taxon>Ascomycota</taxon>
        <taxon>Pezizomycotina</taxon>
        <taxon>Lecanoromycetes</taxon>
        <taxon>OSLEUM clade</taxon>
        <taxon>Lecanoromycetidae</taxon>
        <taxon>Lecanorales</taxon>
        <taxon>Lecanorineae</taxon>
        <taxon>Stereocaulaceae</taxon>
        <taxon>Lepraria</taxon>
    </lineage>
</organism>
<evidence type="ECO:0000313" key="1">
    <source>
        <dbReference type="EMBL" id="KAL2057440.1"/>
    </source>
</evidence>
<dbReference type="EMBL" id="JBHFEH010000005">
    <property type="protein sequence ID" value="KAL2057440.1"/>
    <property type="molecule type" value="Genomic_DNA"/>
</dbReference>
<protein>
    <submittedName>
        <fullName evidence="1">Uncharacterized protein</fullName>
    </submittedName>
</protein>
<evidence type="ECO:0000313" key="2">
    <source>
        <dbReference type="Proteomes" id="UP001590951"/>
    </source>
</evidence>
<accession>A0ABR4BHZ6</accession>
<proteinExistence type="predicted"/>
<keyword evidence="2" id="KW-1185">Reference proteome</keyword>